<evidence type="ECO:0000259" key="9">
    <source>
        <dbReference type="SMART" id="SM01312"/>
    </source>
</evidence>
<evidence type="ECO:0000256" key="6">
    <source>
        <dbReference type="ARBA" id="ARBA00022490"/>
    </source>
</evidence>
<dbReference type="OrthoDB" id="128308at2759"/>
<feature type="compositionally biased region" description="Basic and acidic residues" evidence="8">
    <location>
        <begin position="164"/>
        <end position="178"/>
    </location>
</feature>
<keyword evidence="6" id="KW-0963">Cytoplasm</keyword>
<evidence type="ECO:0000256" key="1">
    <source>
        <dbReference type="ARBA" id="ARBA00002738"/>
    </source>
</evidence>
<keyword evidence="11" id="KW-1185">Reference proteome</keyword>
<feature type="compositionally biased region" description="Polar residues" evidence="8">
    <location>
        <begin position="329"/>
        <end position="345"/>
    </location>
</feature>
<comment type="subcellular location">
    <subcellularLocation>
        <location evidence="3">Cytoplasm</location>
    </subcellularLocation>
    <subcellularLocation>
        <location evidence="2">Nucleus</location>
    </subcellularLocation>
</comment>
<evidence type="ECO:0000313" key="10">
    <source>
        <dbReference type="EMBL" id="KAH0544483.1"/>
    </source>
</evidence>
<sequence>MNATTRRKSPATDDEPQSSTDESEDMSNLPPPLDSSNGDSNSTMNPNRRVRTRVPTYCPPRATTLQDNPIDKKNVVVPTTKDSNGDSSISTSSRRSTRKPLASPSSPKRSLDEMQSEVDTHLEDDFGFVVSSQTQKKSKRVHTYSSSQGQSSQQSRACGQKKNTKVEKKNDSLHDKSHQSGFMDPTDRHSIDIPENLVENPFRDPSKKLATQLQPSAKGEEKEGAVNRFKMPRNVPSDILCSSREDQDLKSNMPRNTASDTLASSQEDLGSEFKMPTALPLSPVRKFRMPGGLPLEKHGSWNVGDIARDILNGKGDLCKILGDSDTILSNDSSSKPSATTEATDFSDSSTLSSPPGSPIFVSSQETPSSICCSRDVYAETLAARCPMCREAVDADFLSSFSDGRRMNVRNQAKFCRAHKQRSAKAEWAVRGYPDIKWDDLQVRIKKYHSMLEDVLEGRKFSYFKENLEAKIRSGRNRTLAQSMMSSDFQTLTPGYYGSRGSRIMMEAVMSRFSARIRKLAPKDRLISSGGVSGYVQAVMVPELAVQLVQEDMGLDSDAARKVLVDSVDIGDLLNEDDE</sequence>
<feature type="compositionally biased region" description="Polar residues" evidence="8">
    <location>
        <begin position="253"/>
        <end position="268"/>
    </location>
</feature>
<accession>A0A9P8L0A9</accession>
<feature type="region of interest" description="Disordered" evidence="8">
    <location>
        <begin position="329"/>
        <end position="365"/>
    </location>
</feature>
<dbReference type="GO" id="GO:0005737">
    <property type="term" value="C:cytoplasm"/>
    <property type="evidence" value="ECO:0007669"/>
    <property type="project" value="UniProtKB-SubCell"/>
</dbReference>
<evidence type="ECO:0000256" key="8">
    <source>
        <dbReference type="SAM" id="MobiDB-lite"/>
    </source>
</evidence>
<keyword evidence="7" id="KW-0539">Nucleus</keyword>
<feature type="region of interest" description="Disordered" evidence="8">
    <location>
        <begin position="1"/>
        <end position="191"/>
    </location>
</feature>
<evidence type="ECO:0000256" key="2">
    <source>
        <dbReference type="ARBA" id="ARBA00004123"/>
    </source>
</evidence>
<dbReference type="GO" id="GO:0005634">
    <property type="term" value="C:nucleus"/>
    <property type="evidence" value="ECO:0007669"/>
    <property type="project" value="UniProtKB-SubCell"/>
</dbReference>
<dbReference type="EMBL" id="JAGHQL010000018">
    <property type="protein sequence ID" value="KAH0544483.1"/>
    <property type="molecule type" value="Genomic_DNA"/>
</dbReference>
<dbReference type="Pfam" id="PF14474">
    <property type="entry name" value="RTC4"/>
    <property type="match status" value="1"/>
</dbReference>
<comment type="caution">
    <text evidence="10">The sequence shown here is derived from an EMBL/GenBank/DDBJ whole genome shotgun (WGS) entry which is preliminary data.</text>
</comment>
<dbReference type="Proteomes" id="UP000698800">
    <property type="component" value="Unassembled WGS sequence"/>
</dbReference>
<feature type="compositionally biased region" description="Low complexity" evidence="8">
    <location>
        <begin position="145"/>
        <end position="155"/>
    </location>
</feature>
<evidence type="ECO:0000313" key="11">
    <source>
        <dbReference type="Proteomes" id="UP000698800"/>
    </source>
</evidence>
<evidence type="ECO:0000256" key="3">
    <source>
        <dbReference type="ARBA" id="ARBA00004496"/>
    </source>
</evidence>
<dbReference type="PANTHER" id="PTHR41391">
    <property type="entry name" value="RESTRICTION OF TELOMERE CAPPING PROTEIN 4"/>
    <property type="match status" value="1"/>
</dbReference>
<comment type="similarity">
    <text evidence="4">Belongs to the RTC4 family.</text>
</comment>
<dbReference type="InterPro" id="IPR039024">
    <property type="entry name" value="RTC4"/>
</dbReference>
<feature type="compositionally biased region" description="Acidic residues" evidence="8">
    <location>
        <begin position="12"/>
        <end position="25"/>
    </location>
</feature>
<comment type="function">
    <text evidence="1">May be involved in a process influencing telomere capping.</text>
</comment>
<dbReference type="AlphaFoldDB" id="A0A9P8L0A9"/>
<dbReference type="InterPro" id="IPR028094">
    <property type="entry name" value="RTC4_C"/>
</dbReference>
<feature type="compositionally biased region" description="Polar residues" evidence="8">
    <location>
        <begin position="34"/>
        <end position="46"/>
    </location>
</feature>
<name>A0A9P8L0A9_9PEZI</name>
<reference evidence="10" key="1">
    <citation type="submission" date="2021-03" db="EMBL/GenBank/DDBJ databases">
        <title>Comparative genomics and phylogenomic investigation of the class Geoglossomycetes provide insights into ecological specialization and systematics.</title>
        <authorList>
            <person name="Melie T."/>
            <person name="Pirro S."/>
            <person name="Miller A.N."/>
            <person name="Quandt A."/>
        </authorList>
    </citation>
    <scope>NUCLEOTIDE SEQUENCE</scope>
    <source>
        <strain evidence="10">GBOQ0MN5Z8</strain>
    </source>
</reference>
<organism evidence="10 11">
    <name type="scientific">Glutinoglossum americanum</name>
    <dbReference type="NCBI Taxonomy" id="1670608"/>
    <lineage>
        <taxon>Eukaryota</taxon>
        <taxon>Fungi</taxon>
        <taxon>Dikarya</taxon>
        <taxon>Ascomycota</taxon>
        <taxon>Pezizomycotina</taxon>
        <taxon>Geoglossomycetes</taxon>
        <taxon>Geoglossales</taxon>
        <taxon>Geoglossaceae</taxon>
        <taxon>Glutinoglossum</taxon>
    </lineage>
</organism>
<proteinExistence type="inferred from homology"/>
<feature type="region of interest" description="Disordered" evidence="8">
    <location>
        <begin position="229"/>
        <end position="268"/>
    </location>
</feature>
<feature type="domain" description="Restriction of telomere capping protein 4 C-terminal" evidence="9">
    <location>
        <begin position="454"/>
        <end position="576"/>
    </location>
</feature>
<evidence type="ECO:0000256" key="5">
    <source>
        <dbReference type="ARBA" id="ARBA00015162"/>
    </source>
</evidence>
<gene>
    <name evidence="10" type="ORF">FGG08_001381</name>
</gene>
<dbReference type="SMART" id="SM01312">
    <property type="entry name" value="RTC4"/>
    <property type="match status" value="1"/>
</dbReference>
<evidence type="ECO:0000256" key="7">
    <source>
        <dbReference type="ARBA" id="ARBA00023242"/>
    </source>
</evidence>
<evidence type="ECO:0000256" key="4">
    <source>
        <dbReference type="ARBA" id="ARBA00009461"/>
    </source>
</evidence>
<protein>
    <recommendedName>
        <fullName evidence="5">Restriction of telomere capping protein 4</fullName>
    </recommendedName>
</protein>
<dbReference type="PANTHER" id="PTHR41391:SF1">
    <property type="entry name" value="RESTRICTION OF TELOMERE CAPPING PROTEIN 4"/>
    <property type="match status" value="1"/>
</dbReference>